<comment type="caution">
    <text evidence="2">The sequence shown here is derived from an EMBL/GenBank/DDBJ whole genome shotgun (WGS) entry which is preliminary data.</text>
</comment>
<sequence>MSNKKDEELIKLFKKLPSITDERPEHVILRDINRRQVRKRRKSIVIPALSSVAGILLFLLLIPTLLQQDLLSSNNSSNDSVQLEKYEGKSIALDNENAVQKESVQHFDTSDQQQSIMTSSLKTAVYEEDMTNNEVNLSTILTNDAIVVPISVVVPKGENSSTLQADISRELKEANPNFYKLNEMIKQAKYEGNSKEVIISIDDSNREIFEQFENHIMTMLQYNLRFDDVEVVKFTDGHGNPVELGKYGEVPELQINDILKRPYYVYPIENGNKYIVPADLESDNVLDAIADMKVSPSDFYFSLIPENVELEVAIENSQLSIRFKEVFNLTEGNQEDNMRMLEGILLTSMEFGYDTVQFENLTPKMWEGINLEEPVRVPLASNKYVSQ</sequence>
<keyword evidence="3" id="KW-1185">Reference proteome</keyword>
<reference evidence="3" key="1">
    <citation type="journal article" date="2019" name="Int. J. Syst. Evol. Microbiol.">
        <title>The Global Catalogue of Microorganisms (GCM) 10K type strain sequencing project: providing services to taxonomists for standard genome sequencing and annotation.</title>
        <authorList>
            <consortium name="The Broad Institute Genomics Platform"/>
            <consortium name="The Broad Institute Genome Sequencing Center for Infectious Disease"/>
            <person name="Wu L."/>
            <person name="Ma J."/>
        </authorList>
    </citation>
    <scope>NUCLEOTIDE SEQUENCE [LARGE SCALE GENOMIC DNA]</scope>
    <source>
        <strain evidence="3">CGMCC 1.12237</strain>
    </source>
</reference>
<evidence type="ECO:0008006" key="4">
    <source>
        <dbReference type="Google" id="ProtNLM"/>
    </source>
</evidence>
<keyword evidence="1" id="KW-0472">Membrane</keyword>
<dbReference type="EMBL" id="JBHSMC010000001">
    <property type="protein sequence ID" value="MFC5463249.1"/>
    <property type="molecule type" value="Genomic_DNA"/>
</dbReference>
<evidence type="ECO:0000256" key="1">
    <source>
        <dbReference type="SAM" id="Phobius"/>
    </source>
</evidence>
<dbReference type="RefSeq" id="WP_382346493.1">
    <property type="nucleotide sequence ID" value="NZ_JBHSMC010000001.1"/>
</dbReference>
<accession>A0ABW0LBL4</accession>
<protein>
    <recommendedName>
        <fullName evidence="4">Sigma-X negative effector</fullName>
    </recommendedName>
</protein>
<keyword evidence="1" id="KW-1133">Transmembrane helix</keyword>
<gene>
    <name evidence="2" type="ORF">ACFPM4_00630</name>
</gene>
<evidence type="ECO:0000313" key="3">
    <source>
        <dbReference type="Proteomes" id="UP001596147"/>
    </source>
</evidence>
<proteinExistence type="predicted"/>
<dbReference type="Proteomes" id="UP001596147">
    <property type="component" value="Unassembled WGS sequence"/>
</dbReference>
<evidence type="ECO:0000313" key="2">
    <source>
        <dbReference type="EMBL" id="MFC5463249.1"/>
    </source>
</evidence>
<keyword evidence="1" id="KW-0812">Transmembrane</keyword>
<feature type="transmembrane region" description="Helical" evidence="1">
    <location>
        <begin position="44"/>
        <end position="66"/>
    </location>
</feature>
<organism evidence="2 3">
    <name type="scientific">Lederbergia graminis</name>
    <dbReference type="NCBI Taxonomy" id="735518"/>
    <lineage>
        <taxon>Bacteria</taxon>
        <taxon>Bacillati</taxon>
        <taxon>Bacillota</taxon>
        <taxon>Bacilli</taxon>
        <taxon>Bacillales</taxon>
        <taxon>Bacillaceae</taxon>
        <taxon>Lederbergia</taxon>
    </lineage>
</organism>
<name>A0ABW0LBL4_9BACI</name>